<gene>
    <name evidence="2" type="ORF">RUN39_v1_510014</name>
</gene>
<dbReference type="GO" id="GO:0016887">
    <property type="term" value="F:ATP hydrolysis activity"/>
    <property type="evidence" value="ECO:0007669"/>
    <property type="project" value="InterPro"/>
</dbReference>
<dbReference type="InterPro" id="IPR051396">
    <property type="entry name" value="Bact_Antivir_Def_Nuclease"/>
</dbReference>
<dbReference type="EMBL" id="LN899819">
    <property type="protein sequence ID" value="CUV13095.1"/>
    <property type="molecule type" value="Genomic_DNA"/>
</dbReference>
<dbReference type="AlphaFoldDB" id="A0A0S4TSP9"/>
<proteinExistence type="predicted"/>
<dbReference type="Gene3D" id="3.40.50.300">
    <property type="entry name" value="P-loop containing nucleotide triphosphate hydrolases"/>
    <property type="match status" value="2"/>
</dbReference>
<dbReference type="PANTHER" id="PTHR43581">
    <property type="entry name" value="ATP/GTP PHOSPHATASE"/>
    <property type="match status" value="1"/>
</dbReference>
<dbReference type="InterPro" id="IPR003959">
    <property type="entry name" value="ATPase_AAA_core"/>
</dbReference>
<accession>A0A0S4TSP9</accession>
<name>A0A0S4TSP9_RALSL</name>
<sequence length="592" mass="66820">MASQRIVSVKFVHYKAFSHFSLHLQEFNVLVGPNNSGKSTIVGAFRILHEGLRRARTRGPERVEVDRIATLGYKLSLEDLPVAAENIFHEYDDSRPASVEFRLSNGNLLKLYFPERGVCLLLAELKTGDVRTPKQFREAFDVDIGFVPILGPVEQHEPLFRKEAARLALQTNGASRNFRNIWRHYPEDFDRFRDLVQSTWPGMDIERPELGDDNRTLLMFCPEERHPREICWAGYGFQVWCQMLTFIVKASTASLLVIDEPDIYLHSDLQRQLVALLKELGPDIVLATHSTEIIAECEPTSLLNISKRKSSASRVKDVSQLKRVFAALGSNLNPTLTQLAKTRRAVFVEGLDFQILSPLARTLGMQRLANRADFAVIQTEGFNPRRAIDLAAGIEKTVGGKVLRAVILDRDYRCTDELAEITAELTRNGFRVHIHKRKEIENYLLAEETLTAALKARLNEKERRTGKPSSQAPDIRQLLDASMEQSRHDVFGQLVARYSEFKKRTAGSVDAATVNSQLLAELESRWSQAGGRVAMVPGKEILARINHQLQEACGVTLTDGAIASRFTQRTLPEDLCELLNMLHEFSQSQPPE</sequence>
<dbReference type="GO" id="GO:0005524">
    <property type="term" value="F:ATP binding"/>
    <property type="evidence" value="ECO:0007669"/>
    <property type="project" value="InterPro"/>
</dbReference>
<protein>
    <recommendedName>
        <fullName evidence="1">ATPase AAA-type core domain-containing protein</fullName>
    </recommendedName>
</protein>
<dbReference type="InterPro" id="IPR027417">
    <property type="entry name" value="P-loop_NTPase"/>
</dbReference>
<organism evidence="2">
    <name type="scientific">Ralstonia solanacearum</name>
    <name type="common">Pseudomonas solanacearum</name>
    <dbReference type="NCBI Taxonomy" id="305"/>
    <lineage>
        <taxon>Bacteria</taxon>
        <taxon>Pseudomonadati</taxon>
        <taxon>Pseudomonadota</taxon>
        <taxon>Betaproteobacteria</taxon>
        <taxon>Burkholderiales</taxon>
        <taxon>Burkholderiaceae</taxon>
        <taxon>Ralstonia</taxon>
        <taxon>Ralstonia solanacearum species complex</taxon>
    </lineage>
</organism>
<evidence type="ECO:0000259" key="1">
    <source>
        <dbReference type="Pfam" id="PF13304"/>
    </source>
</evidence>
<dbReference type="SUPFAM" id="SSF52540">
    <property type="entry name" value="P-loop containing nucleoside triphosphate hydrolases"/>
    <property type="match status" value="1"/>
</dbReference>
<dbReference type="PANTHER" id="PTHR43581:SF4">
    <property type="entry name" value="ATP_GTP PHOSPHATASE"/>
    <property type="match status" value="1"/>
</dbReference>
<feature type="domain" description="ATPase AAA-type core" evidence="1">
    <location>
        <begin position="27"/>
        <end position="294"/>
    </location>
</feature>
<dbReference type="Pfam" id="PF13304">
    <property type="entry name" value="AAA_21"/>
    <property type="match status" value="1"/>
</dbReference>
<evidence type="ECO:0000313" key="2">
    <source>
        <dbReference type="EMBL" id="CUV13095.1"/>
    </source>
</evidence>
<reference evidence="2" key="1">
    <citation type="submission" date="2015-10" db="EMBL/GenBank/DDBJ databases">
        <authorList>
            <person name="Gilbert D.G."/>
        </authorList>
    </citation>
    <scope>NUCLEOTIDE SEQUENCE</scope>
    <source>
        <strain evidence="2">Phyl III-seqv23</strain>
    </source>
</reference>